<dbReference type="EMBL" id="LR743593">
    <property type="protein sequence ID" value="CAA2621315.1"/>
    <property type="molecule type" value="Genomic_DNA"/>
</dbReference>
<evidence type="ECO:0000313" key="3">
    <source>
        <dbReference type="Proteomes" id="UP001189122"/>
    </source>
</evidence>
<sequence>MGYAIRTLREEFPVIFYREPSFDIYRTGSTPFVGIDNYRRIFWALRISGRMFFKALWLDIVSIWQPAENVVMIRWIVHGIPRVPWDSHGRFDGTSEFKLDGDGKIFEHRVDNVAVNSPPNSGSSQWRSSSSPSAAPPPPARLSSSWRRHHLPFRPLPAPCSAAVWWLLLGCCSSPGGAPAWEADERKSTGFWAPPSPLKLARF</sequence>
<protein>
    <submittedName>
        <fullName evidence="2">Uncharacterized protein</fullName>
    </submittedName>
</protein>
<dbReference type="AlphaFoldDB" id="A0A7I8ITA3"/>
<dbReference type="EMBL" id="CACRZD030000006">
    <property type="protein sequence ID" value="CAA6661024.1"/>
    <property type="molecule type" value="Genomic_DNA"/>
</dbReference>
<feature type="region of interest" description="Disordered" evidence="1">
    <location>
        <begin position="113"/>
        <end position="141"/>
    </location>
</feature>
<gene>
    <name evidence="2" type="ORF">SI7747_06007423</name>
</gene>
<organism evidence="2">
    <name type="scientific">Spirodela intermedia</name>
    <name type="common">Intermediate duckweed</name>
    <dbReference type="NCBI Taxonomy" id="51605"/>
    <lineage>
        <taxon>Eukaryota</taxon>
        <taxon>Viridiplantae</taxon>
        <taxon>Streptophyta</taxon>
        <taxon>Embryophyta</taxon>
        <taxon>Tracheophyta</taxon>
        <taxon>Spermatophyta</taxon>
        <taxon>Magnoliopsida</taxon>
        <taxon>Liliopsida</taxon>
        <taxon>Araceae</taxon>
        <taxon>Lemnoideae</taxon>
        <taxon>Spirodela</taxon>
    </lineage>
</organism>
<reference evidence="2 3" key="1">
    <citation type="submission" date="2019-12" db="EMBL/GenBank/DDBJ databases">
        <authorList>
            <person name="Scholz U."/>
            <person name="Mascher M."/>
            <person name="Fiebig A."/>
        </authorList>
    </citation>
    <scope>NUCLEOTIDE SEQUENCE</scope>
</reference>
<proteinExistence type="predicted"/>
<dbReference type="InterPro" id="IPR032710">
    <property type="entry name" value="NTF2-like_dom_sf"/>
</dbReference>
<accession>A0A7I8ITA3</accession>
<dbReference type="Proteomes" id="UP001189122">
    <property type="component" value="Unassembled WGS sequence"/>
</dbReference>
<dbReference type="PANTHER" id="PTHR31094:SF2">
    <property type="entry name" value="RIKEN CDNA 2310061I04 GENE"/>
    <property type="match status" value="1"/>
</dbReference>
<dbReference type="Pfam" id="PF10184">
    <property type="entry name" value="DUF2358"/>
    <property type="match status" value="1"/>
</dbReference>
<name>A0A7I8ITA3_SPIIN</name>
<evidence type="ECO:0000256" key="1">
    <source>
        <dbReference type="SAM" id="MobiDB-lite"/>
    </source>
</evidence>
<dbReference type="InterPro" id="IPR018790">
    <property type="entry name" value="DUF2358"/>
</dbReference>
<dbReference type="PANTHER" id="PTHR31094">
    <property type="entry name" value="RIKEN CDNA 2310061I04 GENE"/>
    <property type="match status" value="1"/>
</dbReference>
<dbReference type="SUPFAM" id="SSF54427">
    <property type="entry name" value="NTF2-like"/>
    <property type="match status" value="1"/>
</dbReference>
<keyword evidence="3" id="KW-1185">Reference proteome</keyword>
<feature type="compositionally biased region" description="Low complexity" evidence="1">
    <location>
        <begin position="117"/>
        <end position="133"/>
    </location>
</feature>
<evidence type="ECO:0000313" key="2">
    <source>
        <dbReference type="EMBL" id="CAA2621315.1"/>
    </source>
</evidence>